<reference evidence="2 3" key="1">
    <citation type="submission" date="2016-10" db="EMBL/GenBank/DDBJ databases">
        <title>Genome sequence of Streptomyces sp. MUSC 93.</title>
        <authorList>
            <person name="Lee L.-H."/>
            <person name="Ser H.-L."/>
            <person name="Law J.W.-F."/>
        </authorList>
    </citation>
    <scope>NUCLEOTIDE SEQUENCE [LARGE SCALE GENOMIC DNA]</scope>
    <source>
        <strain evidence="2 3">MUSC 93</strain>
    </source>
</reference>
<protein>
    <recommendedName>
        <fullName evidence="1">Transcription regulator PadR N-terminal domain-containing protein</fullName>
    </recommendedName>
</protein>
<gene>
    <name evidence="2" type="ORF">BIV24_19050</name>
</gene>
<dbReference type="PANTHER" id="PTHR43252:SF7">
    <property type="entry name" value="TRANSCRIPTIONAL REGULATOR YQJI"/>
    <property type="match status" value="1"/>
</dbReference>
<dbReference type="InterPro" id="IPR036390">
    <property type="entry name" value="WH_DNA-bd_sf"/>
</dbReference>
<organism evidence="2 3">
    <name type="scientific">Streptomyces colonosanans</name>
    <dbReference type="NCBI Taxonomy" id="1428652"/>
    <lineage>
        <taxon>Bacteria</taxon>
        <taxon>Bacillati</taxon>
        <taxon>Actinomycetota</taxon>
        <taxon>Actinomycetes</taxon>
        <taxon>Kitasatosporales</taxon>
        <taxon>Streptomycetaceae</taxon>
        <taxon>Streptomyces</taxon>
    </lineage>
</organism>
<comment type="caution">
    <text evidence="2">The sequence shown here is derived from an EMBL/GenBank/DDBJ whole genome shotgun (WGS) entry which is preliminary data.</text>
</comment>
<evidence type="ECO:0000313" key="2">
    <source>
        <dbReference type="EMBL" id="OIJ89724.1"/>
    </source>
</evidence>
<name>A0A1S2P9M5_9ACTN</name>
<sequence length="190" mass="21416">MSSTRLFVLGALAKGGPMHGHQLRRMAQIDRTELWTDIKPGSLYGVLHRMQAEGIITAVRSEQEGNRPERTVYAITDEGRNEFRFLREKALRDTKLRPDPIDLALQNAQDMNESELRAILENLRAVVAGELEAWRNLQSAAAPHIAGLERIIIQHTEARLRAEVEWHDELLARLPELLAELAGSAAESRD</sequence>
<dbReference type="InterPro" id="IPR036388">
    <property type="entry name" value="WH-like_DNA-bd_sf"/>
</dbReference>
<dbReference type="SUPFAM" id="SSF46785">
    <property type="entry name" value="Winged helix' DNA-binding domain"/>
    <property type="match status" value="1"/>
</dbReference>
<dbReference type="InterPro" id="IPR005149">
    <property type="entry name" value="Tscrpt_reg_PadR_N"/>
</dbReference>
<keyword evidence="3" id="KW-1185">Reference proteome</keyword>
<dbReference type="OrthoDB" id="8443918at2"/>
<dbReference type="AlphaFoldDB" id="A0A1S2P9M5"/>
<dbReference type="RefSeq" id="WP_071367557.1">
    <property type="nucleotide sequence ID" value="NZ_MLYP01000049.1"/>
</dbReference>
<dbReference type="Gene3D" id="1.10.10.10">
    <property type="entry name" value="Winged helix-like DNA-binding domain superfamily/Winged helix DNA-binding domain"/>
    <property type="match status" value="1"/>
</dbReference>
<dbReference type="EMBL" id="MLYP01000049">
    <property type="protein sequence ID" value="OIJ89724.1"/>
    <property type="molecule type" value="Genomic_DNA"/>
</dbReference>
<dbReference type="PANTHER" id="PTHR43252">
    <property type="entry name" value="TRANSCRIPTIONAL REGULATOR YQJI"/>
    <property type="match status" value="1"/>
</dbReference>
<accession>A0A1S2P9M5</accession>
<dbReference type="Pfam" id="PF03551">
    <property type="entry name" value="PadR"/>
    <property type="match status" value="1"/>
</dbReference>
<feature type="domain" description="Transcription regulator PadR N-terminal" evidence="1">
    <location>
        <begin position="8"/>
        <end position="84"/>
    </location>
</feature>
<dbReference type="Proteomes" id="UP000179935">
    <property type="component" value="Unassembled WGS sequence"/>
</dbReference>
<evidence type="ECO:0000259" key="1">
    <source>
        <dbReference type="Pfam" id="PF03551"/>
    </source>
</evidence>
<proteinExistence type="predicted"/>
<evidence type="ECO:0000313" key="3">
    <source>
        <dbReference type="Proteomes" id="UP000179935"/>
    </source>
</evidence>